<evidence type="ECO:0000256" key="5">
    <source>
        <dbReference type="ARBA" id="ARBA00023136"/>
    </source>
</evidence>
<sequence>MMFHVAPYFEIHGETANSHLQAVRFVGSVSDVAGALGVNSMMSHIKDQLLLKSELSVWIFLLLIHCSEGQHQLIGPTQPIVAMFGDDIVLPCRLEPAVDAAARTVEWSRPDLKQRIIHFRRDSVDLLTEQNPSYTRRTSLSISKLKSGDVSLKLSKVKLSDAGTYKCIVSKYGTESAVELVVGSVSSPEIEVSKDSSSVVLQCESAGWYPEPEVLWLDAEGNLLSAGPTETVRGPDDLYSVSSRVTVEKKHGNKFTCRVQQNNINQTRDTWIHVSADLFMVHSNLSARITTTMAACVMTIAVVVFIVWKWGQTRTKRQKEETELRKREMWMIGNDVELELLMEGQRDREQSMLGREKMKYLEMKKAKFDEQLQKNEEELKHVQQVIEVFKKQKEDLKTQKEKLLSLQEKEKMKIKEIDMMKDPLLDKKNKQQKREKAKQEAAQKNTEHEELLKNTEKLLETTEEMIVKMTERKGKLKTNKEQIVKHLKSTEQQIELQKKLEESERKEDKDNPPLNKQTTEQLQGRPQVELDQPEEEHNNPC</sequence>
<evidence type="ECO:0000259" key="12">
    <source>
        <dbReference type="PROSITE" id="PS50835"/>
    </source>
</evidence>
<dbReference type="InterPro" id="IPR050504">
    <property type="entry name" value="IgSF_BTN/MOG"/>
</dbReference>
<reference evidence="13 14" key="1">
    <citation type="submission" date="2022-01" db="EMBL/GenBank/DDBJ databases">
        <title>A chromosome-scale genome assembly of the false clownfish, Amphiprion ocellaris.</title>
        <authorList>
            <person name="Ryu T."/>
        </authorList>
    </citation>
    <scope>NUCLEOTIDE SEQUENCE [LARGE SCALE GENOMIC DNA]</scope>
</reference>
<dbReference type="SMART" id="SM00406">
    <property type="entry name" value="IGv"/>
    <property type="match status" value="1"/>
</dbReference>
<dbReference type="Pfam" id="PF07686">
    <property type="entry name" value="V-set"/>
    <property type="match status" value="1"/>
</dbReference>
<keyword evidence="14" id="KW-1185">Reference proteome</keyword>
<dbReference type="Proteomes" id="UP001501940">
    <property type="component" value="Chromosome 23"/>
</dbReference>
<evidence type="ECO:0000256" key="11">
    <source>
        <dbReference type="SAM" id="Phobius"/>
    </source>
</evidence>
<name>A0AAQ5ZVW7_AMPOC</name>
<feature type="compositionally biased region" description="Polar residues" evidence="10">
    <location>
        <begin position="514"/>
        <end position="524"/>
    </location>
</feature>
<reference evidence="13" key="3">
    <citation type="submission" date="2025-09" db="UniProtKB">
        <authorList>
            <consortium name="Ensembl"/>
        </authorList>
    </citation>
    <scope>IDENTIFICATION</scope>
</reference>
<dbReference type="InterPro" id="IPR013783">
    <property type="entry name" value="Ig-like_fold"/>
</dbReference>
<dbReference type="GO" id="GO:0005102">
    <property type="term" value="F:signaling receptor binding"/>
    <property type="evidence" value="ECO:0007669"/>
    <property type="project" value="TreeGrafter"/>
</dbReference>
<dbReference type="Ensembl" id="ENSAOCT00000071965.1">
    <property type="protein sequence ID" value="ENSAOCP00000068957.1"/>
    <property type="gene ID" value="ENSAOCG00000030329.1"/>
</dbReference>
<dbReference type="InterPro" id="IPR007110">
    <property type="entry name" value="Ig-like_dom"/>
</dbReference>
<protein>
    <recommendedName>
        <fullName evidence="12">Ig-like domain-containing protein</fullName>
    </recommendedName>
</protein>
<evidence type="ECO:0000256" key="8">
    <source>
        <dbReference type="ARBA" id="ARBA00023319"/>
    </source>
</evidence>
<dbReference type="GO" id="GO:0001817">
    <property type="term" value="P:regulation of cytokine production"/>
    <property type="evidence" value="ECO:0007669"/>
    <property type="project" value="TreeGrafter"/>
</dbReference>
<dbReference type="GO" id="GO:0050863">
    <property type="term" value="P:regulation of T cell activation"/>
    <property type="evidence" value="ECO:0007669"/>
    <property type="project" value="UniProtKB-ARBA"/>
</dbReference>
<dbReference type="FunFam" id="2.60.40.10:FF:000142">
    <property type="entry name" value="V-set domain-containing T-cell activation inhibitor 1"/>
    <property type="match status" value="1"/>
</dbReference>
<dbReference type="GO" id="GO:0009897">
    <property type="term" value="C:external side of plasma membrane"/>
    <property type="evidence" value="ECO:0007669"/>
    <property type="project" value="TreeGrafter"/>
</dbReference>
<feature type="domain" description="Ig-like" evidence="12">
    <location>
        <begin position="195"/>
        <end position="273"/>
    </location>
</feature>
<dbReference type="GO" id="GO:0042110">
    <property type="term" value="P:T cell activation"/>
    <property type="evidence" value="ECO:0007669"/>
    <property type="project" value="UniProtKB-ARBA"/>
</dbReference>
<comment type="subcellular location">
    <subcellularLocation>
        <location evidence="1">Membrane</location>
    </subcellularLocation>
</comment>
<evidence type="ECO:0000256" key="7">
    <source>
        <dbReference type="ARBA" id="ARBA00023180"/>
    </source>
</evidence>
<keyword evidence="7" id="KW-0325">Glycoprotein</keyword>
<proteinExistence type="inferred from homology"/>
<dbReference type="GeneTree" id="ENSGT01050000244843"/>
<feature type="region of interest" description="Disordered" evidence="10">
    <location>
        <begin position="488"/>
        <end position="541"/>
    </location>
</feature>
<evidence type="ECO:0000256" key="1">
    <source>
        <dbReference type="ARBA" id="ARBA00004370"/>
    </source>
</evidence>
<dbReference type="FunFam" id="2.60.40.10:FF:000088">
    <property type="entry name" value="Butyrophilin subfamily 1 member A1"/>
    <property type="match status" value="1"/>
</dbReference>
<evidence type="ECO:0000256" key="3">
    <source>
        <dbReference type="ARBA" id="ARBA00022729"/>
    </source>
</evidence>
<evidence type="ECO:0000256" key="9">
    <source>
        <dbReference type="ARBA" id="ARBA00038221"/>
    </source>
</evidence>
<reference evidence="13" key="2">
    <citation type="submission" date="2025-08" db="UniProtKB">
        <authorList>
            <consortium name="Ensembl"/>
        </authorList>
    </citation>
    <scope>IDENTIFICATION</scope>
</reference>
<feature type="transmembrane region" description="Helical" evidence="11">
    <location>
        <begin position="289"/>
        <end position="308"/>
    </location>
</feature>
<keyword evidence="4 11" id="KW-1133">Transmembrane helix</keyword>
<dbReference type="GO" id="GO:0050852">
    <property type="term" value="P:T cell receptor signaling pathway"/>
    <property type="evidence" value="ECO:0007669"/>
    <property type="project" value="TreeGrafter"/>
</dbReference>
<organism evidence="13 14">
    <name type="scientific">Amphiprion ocellaris</name>
    <name type="common">Clown anemonefish</name>
    <dbReference type="NCBI Taxonomy" id="80972"/>
    <lineage>
        <taxon>Eukaryota</taxon>
        <taxon>Metazoa</taxon>
        <taxon>Chordata</taxon>
        <taxon>Craniata</taxon>
        <taxon>Vertebrata</taxon>
        <taxon>Euteleostomi</taxon>
        <taxon>Actinopterygii</taxon>
        <taxon>Neopterygii</taxon>
        <taxon>Teleostei</taxon>
        <taxon>Neoteleostei</taxon>
        <taxon>Acanthomorphata</taxon>
        <taxon>Ovalentaria</taxon>
        <taxon>Pomacentridae</taxon>
        <taxon>Amphiprion</taxon>
    </lineage>
</organism>
<keyword evidence="5 11" id="KW-0472">Membrane</keyword>
<dbReference type="GO" id="GO:1903037">
    <property type="term" value="P:regulation of leukocyte cell-cell adhesion"/>
    <property type="evidence" value="ECO:0007669"/>
    <property type="project" value="UniProtKB-ARBA"/>
</dbReference>
<dbReference type="InterPro" id="IPR013106">
    <property type="entry name" value="Ig_V-set"/>
</dbReference>
<evidence type="ECO:0000256" key="2">
    <source>
        <dbReference type="ARBA" id="ARBA00022692"/>
    </source>
</evidence>
<evidence type="ECO:0000256" key="10">
    <source>
        <dbReference type="SAM" id="MobiDB-lite"/>
    </source>
</evidence>
<dbReference type="SMART" id="SM00409">
    <property type="entry name" value="IG"/>
    <property type="match status" value="2"/>
</dbReference>
<feature type="domain" description="Ig-like" evidence="12">
    <location>
        <begin position="85"/>
        <end position="186"/>
    </location>
</feature>
<evidence type="ECO:0000313" key="14">
    <source>
        <dbReference type="Proteomes" id="UP001501940"/>
    </source>
</evidence>
<feature type="region of interest" description="Disordered" evidence="10">
    <location>
        <begin position="418"/>
        <end position="455"/>
    </location>
</feature>
<keyword evidence="2 11" id="KW-0812">Transmembrane</keyword>
<dbReference type="Pfam" id="PF22705">
    <property type="entry name" value="C2-set_3"/>
    <property type="match status" value="1"/>
</dbReference>
<dbReference type="PANTHER" id="PTHR24100:SF151">
    <property type="entry name" value="ICOS LIGAND"/>
    <property type="match status" value="1"/>
</dbReference>
<dbReference type="InterPro" id="IPR003599">
    <property type="entry name" value="Ig_sub"/>
</dbReference>
<dbReference type="SUPFAM" id="SSF48726">
    <property type="entry name" value="Immunoglobulin"/>
    <property type="match status" value="2"/>
</dbReference>
<evidence type="ECO:0000313" key="13">
    <source>
        <dbReference type="Ensembl" id="ENSAOCP00000068957.1"/>
    </source>
</evidence>
<comment type="similarity">
    <text evidence="9">Belongs to the SKINT family.</text>
</comment>
<keyword evidence="8" id="KW-0393">Immunoglobulin domain</keyword>
<dbReference type="Gene3D" id="2.60.40.10">
    <property type="entry name" value="Immunoglobulins"/>
    <property type="match status" value="2"/>
</dbReference>
<dbReference type="AlphaFoldDB" id="A0AAQ5ZVW7"/>
<accession>A0AAQ5ZVW7</accession>
<keyword evidence="6" id="KW-1015">Disulfide bond</keyword>
<dbReference type="InterPro" id="IPR053896">
    <property type="entry name" value="BTN3A2-like_Ig-C"/>
</dbReference>
<evidence type="ECO:0000256" key="6">
    <source>
        <dbReference type="ARBA" id="ARBA00023157"/>
    </source>
</evidence>
<dbReference type="PANTHER" id="PTHR24100">
    <property type="entry name" value="BUTYROPHILIN"/>
    <property type="match status" value="1"/>
</dbReference>
<dbReference type="InterPro" id="IPR036179">
    <property type="entry name" value="Ig-like_dom_sf"/>
</dbReference>
<feature type="compositionally biased region" description="Basic and acidic residues" evidence="10">
    <location>
        <begin position="496"/>
        <end position="511"/>
    </location>
</feature>
<evidence type="ECO:0000256" key="4">
    <source>
        <dbReference type="ARBA" id="ARBA00022989"/>
    </source>
</evidence>
<dbReference type="PROSITE" id="PS50835">
    <property type="entry name" value="IG_LIKE"/>
    <property type="match status" value="2"/>
</dbReference>
<keyword evidence="3" id="KW-0732">Signal</keyword>